<dbReference type="SUPFAM" id="SSF56112">
    <property type="entry name" value="Protein kinase-like (PK-like)"/>
    <property type="match status" value="1"/>
</dbReference>
<proteinExistence type="predicted"/>
<dbReference type="FunFam" id="3.30.200.20:FF:000162">
    <property type="entry name" value="Adenine nucleotide alpha hydrolase-like domain kinase"/>
    <property type="match status" value="1"/>
</dbReference>
<keyword evidence="1" id="KW-0808">Transferase</keyword>
<dbReference type="InterPro" id="IPR000719">
    <property type="entry name" value="Prot_kinase_dom"/>
</dbReference>
<protein>
    <submittedName>
        <fullName evidence="6">OLC1v1016501C1</fullName>
    </submittedName>
</protein>
<dbReference type="InterPro" id="IPR020635">
    <property type="entry name" value="Tyr_kinase_cat_dom"/>
</dbReference>
<accession>A0AAV1E7I5</accession>
<name>A0AAV1E7I5_OLDCO</name>
<evidence type="ECO:0000259" key="5">
    <source>
        <dbReference type="PROSITE" id="PS50011"/>
    </source>
</evidence>
<dbReference type="InterPro" id="IPR017441">
    <property type="entry name" value="Protein_kinase_ATP_BS"/>
</dbReference>
<feature type="binding site" evidence="4">
    <location>
        <position position="375"/>
    </location>
    <ligand>
        <name>ATP</name>
        <dbReference type="ChEBI" id="CHEBI:30616"/>
    </ligand>
</feature>
<organism evidence="6 7">
    <name type="scientific">Oldenlandia corymbosa var. corymbosa</name>
    <dbReference type="NCBI Taxonomy" id="529605"/>
    <lineage>
        <taxon>Eukaryota</taxon>
        <taxon>Viridiplantae</taxon>
        <taxon>Streptophyta</taxon>
        <taxon>Embryophyta</taxon>
        <taxon>Tracheophyta</taxon>
        <taxon>Spermatophyta</taxon>
        <taxon>Magnoliopsida</taxon>
        <taxon>eudicotyledons</taxon>
        <taxon>Gunneridae</taxon>
        <taxon>Pentapetalae</taxon>
        <taxon>asterids</taxon>
        <taxon>lamiids</taxon>
        <taxon>Gentianales</taxon>
        <taxon>Rubiaceae</taxon>
        <taxon>Rubioideae</taxon>
        <taxon>Spermacoceae</taxon>
        <taxon>Hedyotis-Oldenlandia complex</taxon>
        <taxon>Oldenlandia</taxon>
    </lineage>
</organism>
<dbReference type="PANTHER" id="PTHR47989">
    <property type="entry name" value="OS01G0750732 PROTEIN"/>
    <property type="match status" value="1"/>
</dbReference>
<keyword evidence="1" id="KW-0418">Kinase</keyword>
<dbReference type="EMBL" id="OX459125">
    <property type="protein sequence ID" value="CAI9115573.1"/>
    <property type="molecule type" value="Genomic_DNA"/>
</dbReference>
<dbReference type="Proteomes" id="UP001161247">
    <property type="component" value="Chromosome 8"/>
</dbReference>
<gene>
    <name evidence="6" type="ORF">OLC1_LOCUS22075</name>
</gene>
<evidence type="ECO:0000313" key="7">
    <source>
        <dbReference type="Proteomes" id="UP001161247"/>
    </source>
</evidence>
<keyword evidence="1" id="KW-0723">Serine/threonine-protein kinase</keyword>
<dbReference type="Gene3D" id="1.10.510.10">
    <property type="entry name" value="Transferase(Phosphotransferase) domain 1"/>
    <property type="match status" value="1"/>
</dbReference>
<dbReference type="Pfam" id="PF00069">
    <property type="entry name" value="Pkinase"/>
    <property type="match status" value="1"/>
</dbReference>
<evidence type="ECO:0000256" key="2">
    <source>
        <dbReference type="ARBA" id="ARBA00022741"/>
    </source>
</evidence>
<evidence type="ECO:0000256" key="4">
    <source>
        <dbReference type="PROSITE-ProRule" id="PRU10141"/>
    </source>
</evidence>
<dbReference type="GO" id="GO:0004713">
    <property type="term" value="F:protein tyrosine kinase activity"/>
    <property type="evidence" value="ECO:0007669"/>
    <property type="project" value="InterPro"/>
</dbReference>
<dbReference type="PROSITE" id="PS00107">
    <property type="entry name" value="PROTEIN_KINASE_ATP"/>
    <property type="match status" value="1"/>
</dbReference>
<dbReference type="InterPro" id="IPR011009">
    <property type="entry name" value="Kinase-like_dom_sf"/>
</dbReference>
<sequence>MQICKIEEEVCSFMGVGIHLEKMSTSSNFAIPMPAKVLIAYDATKDSNELEFMRTINGIQARGDILHSGDTIIILGVLQKVPHPMGYQMQACPESFLGTTHDRVVGEVVSKKVDLYVKMLQQCADECENEGFDIEVKITAGTPIRKVVLQEAVASNAAWVILDRHLRRDLRFYLKQLPSKVAVVGDNLSLTVMRPFSITDTETVEHKMVYSLSKHVPLSSLINDDRTELCGMSFQSNSTSIRSLETSDMVRSNLVPAFGYNPQDQNISSDHEVVPCLQAFITDTCIKVENKFLYSPTLMENLQKKPGWLRYSDAPVLCTGCGMKTEPDIKDSMRFSFSEIQLATNDFSKSNLIGEGGYGHVYKGELKDGQCIAAKVRKETSTQGFAEFHSEIYVLSFARHKNIVMLLGYCCKENINILVYEYICNKSLEWHLFESPDNVLEWHRRHAIAIGTAKGLRFLHEECRGSPIIHRDLRPSNILLTHDFVPMLGDFGLAKWRLDDSAHTRILGTLGYLAPEYAENGIVSVRTDVYSFGIVLIQLMSGRKVLDTNREDQQQSLRQWAIPLIQRLALHELIDPRIRDSYDTYELYHMARAAYLCVQTDPEMRPSMGEVLRLLEGESDHFSLLAEQFAPHFSK</sequence>
<keyword evidence="7" id="KW-1185">Reference proteome</keyword>
<dbReference type="SMART" id="SM00219">
    <property type="entry name" value="TyrKc"/>
    <property type="match status" value="1"/>
</dbReference>
<evidence type="ECO:0000256" key="3">
    <source>
        <dbReference type="ARBA" id="ARBA00022840"/>
    </source>
</evidence>
<dbReference type="GO" id="GO:0005524">
    <property type="term" value="F:ATP binding"/>
    <property type="evidence" value="ECO:0007669"/>
    <property type="project" value="UniProtKB-UniRule"/>
</dbReference>
<dbReference type="PANTHER" id="PTHR47989:SF14">
    <property type="entry name" value="INACTIVE PROTEIN KINASE SELMODRAFT_444075"/>
    <property type="match status" value="1"/>
</dbReference>
<dbReference type="InterPro" id="IPR008266">
    <property type="entry name" value="Tyr_kinase_AS"/>
</dbReference>
<keyword evidence="2 4" id="KW-0547">Nucleotide-binding</keyword>
<dbReference type="PROSITE" id="PS00109">
    <property type="entry name" value="PROTEIN_KINASE_TYR"/>
    <property type="match status" value="1"/>
</dbReference>
<dbReference type="PROSITE" id="PS50011">
    <property type="entry name" value="PROTEIN_KINASE_DOM"/>
    <property type="match status" value="1"/>
</dbReference>
<feature type="domain" description="Protein kinase" evidence="5">
    <location>
        <begin position="347"/>
        <end position="624"/>
    </location>
</feature>
<dbReference type="CDD" id="cd14066">
    <property type="entry name" value="STKc_IRAK"/>
    <property type="match status" value="1"/>
</dbReference>
<keyword evidence="3 4" id="KW-0067">ATP-binding</keyword>
<evidence type="ECO:0000256" key="1">
    <source>
        <dbReference type="ARBA" id="ARBA00022527"/>
    </source>
</evidence>
<dbReference type="Gene3D" id="3.30.200.20">
    <property type="entry name" value="Phosphorylase Kinase, domain 1"/>
    <property type="match status" value="1"/>
</dbReference>
<reference evidence="6" key="1">
    <citation type="submission" date="2023-03" db="EMBL/GenBank/DDBJ databases">
        <authorList>
            <person name="Julca I."/>
        </authorList>
    </citation>
    <scope>NUCLEOTIDE SEQUENCE</scope>
</reference>
<evidence type="ECO:0000313" key="6">
    <source>
        <dbReference type="EMBL" id="CAI9115573.1"/>
    </source>
</evidence>
<dbReference type="GO" id="GO:0004674">
    <property type="term" value="F:protein serine/threonine kinase activity"/>
    <property type="evidence" value="ECO:0007669"/>
    <property type="project" value="UniProtKB-KW"/>
</dbReference>
<dbReference type="AlphaFoldDB" id="A0AAV1E7I5"/>
<dbReference type="FunFam" id="1.10.510.10:FF:000095">
    <property type="entry name" value="protein STRUBBELIG-RECEPTOR FAMILY 8"/>
    <property type="match status" value="1"/>
</dbReference>